<evidence type="ECO:0000256" key="5">
    <source>
        <dbReference type="PIRSR" id="PIRSR600183-50"/>
    </source>
</evidence>
<dbReference type="GO" id="GO:0009089">
    <property type="term" value="P:lysine biosynthetic process via diaminopimelate"/>
    <property type="evidence" value="ECO:0007669"/>
    <property type="project" value="TreeGrafter"/>
</dbReference>
<evidence type="ECO:0000256" key="3">
    <source>
        <dbReference type="ARBA" id="ARBA00022898"/>
    </source>
</evidence>
<keyword evidence="3 5" id="KW-0663">Pyridoxal phosphate</keyword>
<dbReference type="InterPro" id="IPR022653">
    <property type="entry name" value="De-COase2_pyr-phos_BS"/>
</dbReference>
<evidence type="ECO:0008006" key="11">
    <source>
        <dbReference type="Google" id="ProtNLM"/>
    </source>
</evidence>
<sequence length="390" mass="40912">MVSGYVYDPEVAAARARELRAALPSWATLLFALKANGFPPVVQALAAEGGVDGLEVASSQEARLARDLLPAGSVVAAAGPAKHPGLLVELLAHGVDVVHAESALELRRLSRATQQTGTRVSVALRVNPARVDVAGTLAMGGRASAFGFPEPEVPAAIALATSLPGLDLVGFHVHAVCGNRDARAHAAYVGWCLDWAERTASAHGVDLGWLDVGGGLGVSYDGESPLDLAVLATELDRLRPPQGARVVLEPGRWLAADCGWYAAEVVDVKQSYGETFVVVRGGINAFALPGTEDFPLPLVVLPVDEPREPGPRAEARDTRVTVAGELCTPEDVLVRDVHVPQVRSGDLVVMPKAGAYGWEFALHAFLGHPPPTRDVLTATLPADLTLEPTP</sequence>
<dbReference type="PANTHER" id="PTHR43727">
    <property type="entry name" value="DIAMINOPIMELATE DECARBOXYLASE"/>
    <property type="match status" value="1"/>
</dbReference>
<comment type="similarity">
    <text evidence="6">Belongs to the Orn/Lys/Arg decarboxylase class-II family.</text>
</comment>
<feature type="domain" description="Orn/DAP/Arg decarboxylase 2 C-terminal" evidence="7">
    <location>
        <begin position="5"/>
        <end position="354"/>
    </location>
</feature>
<reference evidence="9 10" key="1">
    <citation type="submission" date="2019-09" db="EMBL/GenBank/DDBJ databases">
        <title>Nocardioides panacisoli sp. nov., isolated from the soil of a ginseng field.</title>
        <authorList>
            <person name="Cho C."/>
        </authorList>
    </citation>
    <scope>NUCLEOTIDE SEQUENCE [LARGE SCALE GENOMIC DNA]</scope>
    <source>
        <strain evidence="9 10">BN140041</strain>
    </source>
</reference>
<feature type="modified residue" description="N6-(pyridoxal phosphate)lysine" evidence="5">
    <location>
        <position position="34"/>
    </location>
</feature>
<feature type="domain" description="Orn/DAP/Arg decarboxylase 2 N-terminal" evidence="8">
    <location>
        <begin position="15"/>
        <end position="256"/>
    </location>
</feature>
<reference evidence="9 10" key="2">
    <citation type="submission" date="2019-09" db="EMBL/GenBank/DDBJ databases">
        <authorList>
            <person name="Jin C."/>
        </authorList>
    </citation>
    <scope>NUCLEOTIDE SEQUENCE [LARGE SCALE GENOMIC DNA]</scope>
    <source>
        <strain evidence="9 10">BN140041</strain>
    </source>
</reference>
<keyword evidence="10" id="KW-1185">Reference proteome</keyword>
<name>A0A5B1M5D5_9ACTN</name>
<dbReference type="AlphaFoldDB" id="A0A5B1M5D5"/>
<evidence type="ECO:0000313" key="10">
    <source>
        <dbReference type="Proteomes" id="UP000324351"/>
    </source>
</evidence>
<protein>
    <recommendedName>
        <fullName evidence="11">Type III PLP-dependent enzyme</fullName>
    </recommendedName>
</protein>
<dbReference type="PROSITE" id="PS00878">
    <property type="entry name" value="ODR_DC_2_1"/>
    <property type="match status" value="1"/>
</dbReference>
<dbReference type="Pfam" id="PF02784">
    <property type="entry name" value="Orn_Arg_deC_N"/>
    <property type="match status" value="1"/>
</dbReference>
<dbReference type="InterPro" id="IPR022643">
    <property type="entry name" value="De-COase2_C"/>
</dbReference>
<feature type="active site" description="Proton donor" evidence="5">
    <location>
        <position position="327"/>
    </location>
</feature>
<gene>
    <name evidence="9" type="ORF">F0U47_04445</name>
</gene>
<evidence type="ECO:0000313" key="9">
    <source>
        <dbReference type="EMBL" id="KAA1428495.1"/>
    </source>
</evidence>
<proteinExistence type="inferred from homology"/>
<dbReference type="SUPFAM" id="SSF50621">
    <property type="entry name" value="Alanine racemase C-terminal domain-like"/>
    <property type="match status" value="1"/>
</dbReference>
<dbReference type="Pfam" id="PF00278">
    <property type="entry name" value="Orn_DAP_Arg_deC"/>
    <property type="match status" value="1"/>
</dbReference>
<dbReference type="Proteomes" id="UP000324351">
    <property type="component" value="Unassembled WGS sequence"/>
</dbReference>
<evidence type="ECO:0000256" key="4">
    <source>
        <dbReference type="ARBA" id="ARBA00023239"/>
    </source>
</evidence>
<dbReference type="EMBL" id="VUJW01000002">
    <property type="protein sequence ID" value="KAA1428495.1"/>
    <property type="molecule type" value="Genomic_DNA"/>
</dbReference>
<dbReference type="Gene3D" id="2.40.37.10">
    <property type="entry name" value="Lyase, Ornithine Decarboxylase, Chain A, domain 1"/>
    <property type="match status" value="1"/>
</dbReference>
<organism evidence="9 10">
    <name type="scientific">Nocardioides antri</name>
    <dbReference type="NCBI Taxonomy" id="2607659"/>
    <lineage>
        <taxon>Bacteria</taxon>
        <taxon>Bacillati</taxon>
        <taxon>Actinomycetota</taxon>
        <taxon>Actinomycetes</taxon>
        <taxon>Propionibacteriales</taxon>
        <taxon>Nocardioidaceae</taxon>
        <taxon>Nocardioides</taxon>
    </lineage>
</organism>
<evidence type="ECO:0000259" key="7">
    <source>
        <dbReference type="Pfam" id="PF00278"/>
    </source>
</evidence>
<dbReference type="InterPro" id="IPR029066">
    <property type="entry name" value="PLP-binding_barrel"/>
</dbReference>
<dbReference type="Gene3D" id="3.20.20.10">
    <property type="entry name" value="Alanine racemase"/>
    <property type="match status" value="1"/>
</dbReference>
<dbReference type="InterPro" id="IPR000183">
    <property type="entry name" value="Orn/DAP/Arg_de-COase"/>
</dbReference>
<keyword evidence="4" id="KW-0456">Lyase</keyword>
<evidence type="ECO:0000256" key="2">
    <source>
        <dbReference type="ARBA" id="ARBA00022793"/>
    </source>
</evidence>
<dbReference type="SUPFAM" id="SSF51419">
    <property type="entry name" value="PLP-binding barrel"/>
    <property type="match status" value="1"/>
</dbReference>
<comment type="cofactor">
    <cofactor evidence="1 5">
        <name>pyridoxal 5'-phosphate</name>
        <dbReference type="ChEBI" id="CHEBI:597326"/>
    </cofactor>
</comment>
<evidence type="ECO:0000256" key="6">
    <source>
        <dbReference type="RuleBase" id="RU003737"/>
    </source>
</evidence>
<dbReference type="GO" id="GO:0008836">
    <property type="term" value="F:diaminopimelate decarboxylase activity"/>
    <property type="evidence" value="ECO:0007669"/>
    <property type="project" value="TreeGrafter"/>
</dbReference>
<keyword evidence="2" id="KW-0210">Decarboxylase</keyword>
<comment type="caution">
    <text evidence="9">The sequence shown here is derived from an EMBL/GenBank/DDBJ whole genome shotgun (WGS) entry which is preliminary data.</text>
</comment>
<dbReference type="PANTHER" id="PTHR43727:SF2">
    <property type="entry name" value="GROUP IV DECARBOXYLASE"/>
    <property type="match status" value="1"/>
</dbReference>
<accession>A0A5B1M5D5</accession>
<dbReference type="PRINTS" id="PR01179">
    <property type="entry name" value="ODADCRBXLASE"/>
</dbReference>
<dbReference type="InterPro" id="IPR022644">
    <property type="entry name" value="De-COase2_N"/>
</dbReference>
<evidence type="ECO:0000256" key="1">
    <source>
        <dbReference type="ARBA" id="ARBA00001933"/>
    </source>
</evidence>
<dbReference type="InterPro" id="IPR009006">
    <property type="entry name" value="Ala_racemase/Decarboxylase_C"/>
</dbReference>
<evidence type="ECO:0000259" key="8">
    <source>
        <dbReference type="Pfam" id="PF02784"/>
    </source>
</evidence>